<evidence type="ECO:0000313" key="2">
    <source>
        <dbReference type="EMBL" id="VFU41706.1"/>
    </source>
</evidence>
<accession>A0A6N2LL87</accession>
<name>A0A6N2LL87_SALVM</name>
<feature type="chain" id="PRO_5027040813" evidence="1">
    <location>
        <begin position="28"/>
        <end position="136"/>
    </location>
</feature>
<dbReference type="PANTHER" id="PTHR45846">
    <property type="entry name" value="TRNA-DIHYDROURIDINE(47) SYNTHASE [NAD(P)(+)]-LIKE"/>
    <property type="match status" value="1"/>
</dbReference>
<keyword evidence="1" id="KW-0732">Signal</keyword>
<evidence type="ECO:0000256" key="1">
    <source>
        <dbReference type="SAM" id="SignalP"/>
    </source>
</evidence>
<reference evidence="2" key="1">
    <citation type="submission" date="2019-03" db="EMBL/GenBank/DDBJ databases">
        <authorList>
            <person name="Mank J."/>
            <person name="Almeida P."/>
        </authorList>
    </citation>
    <scope>NUCLEOTIDE SEQUENCE</scope>
    <source>
        <strain evidence="2">78183</strain>
    </source>
</reference>
<sequence length="136" mass="15366">MADHVSNAIASWLIWITFTRCARKAQGYLQVFGNGDWNKHKPDCPELSSRMIARSALVKKSNNRGPETSVLETGMETTRHVLLGWLSYTCRYVPVGLLDSSQMLLTKQKMANTCHLICIRPSKSVYHVSSFTLFES</sequence>
<dbReference type="GO" id="GO:0017150">
    <property type="term" value="F:tRNA dihydrouridine synthase activity"/>
    <property type="evidence" value="ECO:0007669"/>
    <property type="project" value="TreeGrafter"/>
</dbReference>
<organism evidence="2">
    <name type="scientific">Salix viminalis</name>
    <name type="common">Common osier</name>
    <name type="synonym">Basket willow</name>
    <dbReference type="NCBI Taxonomy" id="40686"/>
    <lineage>
        <taxon>Eukaryota</taxon>
        <taxon>Viridiplantae</taxon>
        <taxon>Streptophyta</taxon>
        <taxon>Embryophyta</taxon>
        <taxon>Tracheophyta</taxon>
        <taxon>Spermatophyta</taxon>
        <taxon>Magnoliopsida</taxon>
        <taxon>eudicotyledons</taxon>
        <taxon>Gunneridae</taxon>
        <taxon>Pentapetalae</taxon>
        <taxon>rosids</taxon>
        <taxon>fabids</taxon>
        <taxon>Malpighiales</taxon>
        <taxon>Salicaceae</taxon>
        <taxon>Saliceae</taxon>
        <taxon>Salix</taxon>
    </lineage>
</organism>
<proteinExistence type="predicted"/>
<dbReference type="PANTHER" id="PTHR45846:SF1">
    <property type="entry name" value="TRNA-DIHYDROURIDINE(47) SYNTHASE [NAD(P)(+)]-LIKE"/>
    <property type="match status" value="1"/>
</dbReference>
<gene>
    <name evidence="2" type="ORF">SVIM_LOCUS246149</name>
</gene>
<protein>
    <submittedName>
        <fullName evidence="2">Uncharacterized protein</fullName>
    </submittedName>
</protein>
<dbReference type="EMBL" id="CAADRP010001565">
    <property type="protein sequence ID" value="VFU41706.1"/>
    <property type="molecule type" value="Genomic_DNA"/>
</dbReference>
<dbReference type="AlphaFoldDB" id="A0A6N2LL87"/>
<feature type="signal peptide" evidence="1">
    <location>
        <begin position="1"/>
        <end position="27"/>
    </location>
</feature>
<dbReference type="GO" id="GO:0003723">
    <property type="term" value="F:RNA binding"/>
    <property type="evidence" value="ECO:0007669"/>
    <property type="project" value="TreeGrafter"/>
</dbReference>